<dbReference type="EMBL" id="JBHTNU010000016">
    <property type="protein sequence ID" value="MFD1427999.1"/>
    <property type="molecule type" value="Genomic_DNA"/>
</dbReference>
<dbReference type="RefSeq" id="WP_380166494.1">
    <property type="nucleotide sequence ID" value="NZ_JBHTNU010000016.1"/>
</dbReference>
<keyword evidence="3" id="KW-1185">Reference proteome</keyword>
<dbReference type="Proteomes" id="UP001597282">
    <property type="component" value="Unassembled WGS sequence"/>
</dbReference>
<protein>
    <submittedName>
        <fullName evidence="2">DUF4357 domain-containing protein</fullName>
    </submittedName>
</protein>
<gene>
    <name evidence="2" type="ORF">ACFQ4Y_13920</name>
</gene>
<organism evidence="2 3">
    <name type="scientific">Kroppenstedtia sanguinis</name>
    <dbReference type="NCBI Taxonomy" id="1380684"/>
    <lineage>
        <taxon>Bacteria</taxon>
        <taxon>Bacillati</taxon>
        <taxon>Bacillota</taxon>
        <taxon>Bacilli</taxon>
        <taxon>Bacillales</taxon>
        <taxon>Thermoactinomycetaceae</taxon>
        <taxon>Kroppenstedtia</taxon>
    </lineage>
</organism>
<feature type="domain" description="DUF4357" evidence="1">
    <location>
        <begin position="221"/>
        <end position="274"/>
    </location>
</feature>
<comment type="caution">
    <text evidence="2">The sequence shown here is derived from an EMBL/GenBank/DDBJ whole genome shotgun (WGS) entry which is preliminary data.</text>
</comment>
<proteinExistence type="predicted"/>
<evidence type="ECO:0000313" key="2">
    <source>
        <dbReference type="EMBL" id="MFD1427999.1"/>
    </source>
</evidence>
<name>A0ABW4CCW5_9BACL</name>
<evidence type="ECO:0000313" key="3">
    <source>
        <dbReference type="Proteomes" id="UP001597282"/>
    </source>
</evidence>
<reference evidence="3" key="1">
    <citation type="journal article" date="2019" name="Int. J. Syst. Evol. Microbiol.">
        <title>The Global Catalogue of Microorganisms (GCM) 10K type strain sequencing project: providing services to taxonomists for standard genome sequencing and annotation.</title>
        <authorList>
            <consortium name="The Broad Institute Genomics Platform"/>
            <consortium name="The Broad Institute Genome Sequencing Center for Infectious Disease"/>
            <person name="Wu L."/>
            <person name="Ma J."/>
        </authorList>
    </citation>
    <scope>NUCLEOTIDE SEQUENCE [LARGE SCALE GENOMIC DNA]</scope>
    <source>
        <strain evidence="3">S1</strain>
    </source>
</reference>
<dbReference type="CDD" id="cd10447">
    <property type="entry name" value="GIY-YIG_unchar_2"/>
    <property type="match status" value="1"/>
</dbReference>
<accession>A0ABW4CCW5</accession>
<evidence type="ECO:0000259" key="1">
    <source>
        <dbReference type="Pfam" id="PF14267"/>
    </source>
</evidence>
<dbReference type="InterPro" id="IPR025579">
    <property type="entry name" value="DUF4357"/>
</dbReference>
<dbReference type="Pfam" id="PF14267">
    <property type="entry name" value="DUF4357"/>
    <property type="match status" value="1"/>
</dbReference>
<sequence>MDNRPKTIQIFLPEGSPSGIKIAHITSRMTQAVLIPRSQLQEASKRDEVKQVGLYFLFGISEDGSKPQVYVGEAENCYDRLLQHHKQKDFWNVAIAFTTKALLFTKAHVKFLESHAFQQLVEKKRYEVVNDIVPTQSYVPEPDMADLYDHFDTIKLLLTTLGYPAFDGLQRPEEKDLFYCQRKGFASKGEYTSEGFVVLSGSQMPKEVVKSVEGTTVPKVRRRLMEDAIVIDRGDHYVFNENHLFSSPSTAASVVMGRSANGWIEWKDKQGRTLHERKRRG</sequence>